<feature type="transmembrane region" description="Helical" evidence="1">
    <location>
        <begin position="40"/>
        <end position="59"/>
    </location>
</feature>
<accession>A0A3S0U7U4</accession>
<sequence>MYVLIRAAAWNRDGDTIWAYSYPFLDIDNPIITGLTKVQATFFIIFLFTVVFTAFHVALQSFNNGMYRVFNKYQSQTLWYEIIYQNIKQKCQRKNIDKKQNSDK</sequence>
<keyword evidence="1" id="KW-1133">Transmembrane helix</keyword>
<evidence type="ECO:0000313" key="2">
    <source>
        <dbReference type="EMBL" id="RUP76109.1"/>
    </source>
</evidence>
<evidence type="ECO:0000256" key="1">
    <source>
        <dbReference type="SAM" id="Phobius"/>
    </source>
</evidence>
<dbReference type="RefSeq" id="WP_127093184.1">
    <property type="nucleotide sequence ID" value="NZ_RAHC01000010.1"/>
</dbReference>
<proteinExistence type="predicted"/>
<protein>
    <submittedName>
        <fullName evidence="2">Uncharacterized protein</fullName>
    </submittedName>
</protein>
<keyword evidence="1" id="KW-0812">Transmembrane</keyword>
<organism evidence="2 3">
    <name type="scientific">Spiroplasma poulsonii</name>
    <dbReference type="NCBI Taxonomy" id="2138"/>
    <lineage>
        <taxon>Bacteria</taxon>
        <taxon>Bacillati</taxon>
        <taxon>Mycoplasmatota</taxon>
        <taxon>Mollicutes</taxon>
        <taxon>Entomoplasmatales</taxon>
        <taxon>Spiroplasmataceae</taxon>
        <taxon>Spiroplasma</taxon>
    </lineage>
</organism>
<dbReference type="Proteomes" id="UP000274545">
    <property type="component" value="Unassembled WGS sequence"/>
</dbReference>
<reference evidence="2 3" key="1">
    <citation type="journal article" date="2019" name="Genome Biol. Evol.">
        <title>Toxin and genome evolution in a Drosophila defensive symbiosis.</title>
        <authorList>
            <person name="Ballinger M.J."/>
            <person name="Gawryluk R.M."/>
            <person name="Perlman S.J."/>
        </authorList>
    </citation>
    <scope>NUCLEOTIDE SEQUENCE [LARGE SCALE GENOMIC DNA]</scope>
    <source>
        <strain evidence="3">sNeo</strain>
    </source>
</reference>
<keyword evidence="1" id="KW-0472">Membrane</keyword>
<name>A0A3S0U7U4_9MOLU</name>
<evidence type="ECO:0000313" key="3">
    <source>
        <dbReference type="Proteomes" id="UP000274545"/>
    </source>
</evidence>
<comment type="caution">
    <text evidence="2">The sequence shown here is derived from an EMBL/GenBank/DDBJ whole genome shotgun (WGS) entry which is preliminary data.</text>
</comment>
<dbReference type="AlphaFoldDB" id="A0A3S0U7U4"/>
<dbReference type="EMBL" id="RAHC01000010">
    <property type="protein sequence ID" value="RUP76109.1"/>
    <property type="molecule type" value="Genomic_DNA"/>
</dbReference>
<gene>
    <name evidence="2" type="ORF">D6D54_06720</name>
</gene>